<accession>A0A3S9T1Z7</accession>
<proteinExistence type="predicted"/>
<sequence>MLKIYRTVLKMLMNNEKGVLVTVVDSTPSFEELKGKRCIFKESGFLSDNDKDFNDELLFANLQKLCLKIMDEGKFRREKLKVGDEWIDLMLEPILPMPRLIILGCGYVGQALAQIAYLLELPLVVVDDRSDFANKTLFPPKTRIICDDFSRAIEVIDPKENDFVVIVTRGHKYDRICLEKLAGKKLAYIGMIGSRRRVRELFSELIKEGVDSEWLSKVHAPIGLDIGAETPAEIGVSIMAEIIQIWRKGA</sequence>
<protein>
    <recommendedName>
        <fullName evidence="1">XdhC Rossmann domain-containing protein</fullName>
    </recommendedName>
</protein>
<evidence type="ECO:0000259" key="1">
    <source>
        <dbReference type="Pfam" id="PF13478"/>
    </source>
</evidence>
<evidence type="ECO:0000313" key="3">
    <source>
        <dbReference type="Proteomes" id="UP000267250"/>
    </source>
</evidence>
<dbReference type="PANTHER" id="PTHR30388:SF6">
    <property type="entry name" value="XANTHINE DEHYDROGENASE SUBUNIT A-RELATED"/>
    <property type="match status" value="1"/>
</dbReference>
<keyword evidence="3" id="KW-1185">Reference proteome</keyword>
<organism evidence="2 3">
    <name type="scientific">Anoxybacter fermentans</name>
    <dbReference type="NCBI Taxonomy" id="1323375"/>
    <lineage>
        <taxon>Bacteria</taxon>
        <taxon>Bacillati</taxon>
        <taxon>Bacillota</taxon>
        <taxon>Clostridia</taxon>
        <taxon>Halanaerobiales</taxon>
        <taxon>Anoxybacter</taxon>
    </lineage>
</organism>
<dbReference type="OrthoDB" id="9773039at2"/>
<dbReference type="Pfam" id="PF13478">
    <property type="entry name" value="XdhC_C"/>
    <property type="match status" value="1"/>
</dbReference>
<dbReference type="InterPro" id="IPR036291">
    <property type="entry name" value="NAD(P)-bd_dom_sf"/>
</dbReference>
<feature type="domain" description="XdhC Rossmann" evidence="1">
    <location>
        <begin position="100"/>
        <end position="242"/>
    </location>
</feature>
<gene>
    <name evidence="2" type="ORF">BBF96_15090</name>
</gene>
<dbReference type="Gene3D" id="3.40.50.720">
    <property type="entry name" value="NAD(P)-binding Rossmann-like Domain"/>
    <property type="match status" value="1"/>
</dbReference>
<dbReference type="InterPro" id="IPR027051">
    <property type="entry name" value="XdhC_Rossmann_dom"/>
</dbReference>
<dbReference type="AlphaFoldDB" id="A0A3S9T1Z7"/>
<name>A0A3S9T1Z7_9FIRM</name>
<dbReference type="InterPro" id="IPR052698">
    <property type="entry name" value="MoCofactor_Util/Proc"/>
</dbReference>
<dbReference type="EMBL" id="CP016379">
    <property type="protein sequence ID" value="AZR74581.1"/>
    <property type="molecule type" value="Genomic_DNA"/>
</dbReference>
<dbReference type="Proteomes" id="UP000267250">
    <property type="component" value="Chromosome"/>
</dbReference>
<evidence type="ECO:0000313" key="2">
    <source>
        <dbReference type="EMBL" id="AZR74581.1"/>
    </source>
</evidence>
<dbReference type="PANTHER" id="PTHR30388">
    <property type="entry name" value="ALDEHYDE OXIDOREDUCTASE MOLYBDENUM COFACTOR ASSEMBLY PROTEIN"/>
    <property type="match status" value="1"/>
</dbReference>
<reference evidence="2 3" key="1">
    <citation type="submission" date="2016-07" db="EMBL/GenBank/DDBJ databases">
        <title>Genome and transcriptome analysis of iron-reducing fermentative bacteria Anoxybacter fermentans.</title>
        <authorList>
            <person name="Zeng X."/>
            <person name="Shao Z."/>
        </authorList>
    </citation>
    <scope>NUCLEOTIDE SEQUENCE [LARGE SCALE GENOMIC DNA]</scope>
    <source>
        <strain evidence="2 3">DY22613</strain>
    </source>
</reference>
<dbReference type="SUPFAM" id="SSF51735">
    <property type="entry name" value="NAD(P)-binding Rossmann-fold domains"/>
    <property type="match status" value="1"/>
</dbReference>
<dbReference type="KEGG" id="aft:BBF96_15090"/>